<dbReference type="Proteomes" id="UP000679335">
    <property type="component" value="Chromosome"/>
</dbReference>
<sequence length="184" mass="18697">MIQRTTGASQQGEEPRRRAGVFLRFGLAGIAVLGIGAAATSAAWTDQAWFAGNATSVTVDLQGSTDGRTWADADTSAAGVVVQVPAAAFDDLNQGADVTVTLHLRNAGTVPLTLGAADVVTDRHRSTSIFAGTTPATATVAGPVPTLAAGATTTATLRVVTPRDWPATYQGRTGTLAVTFTGQS</sequence>
<dbReference type="EMBL" id="CP076023">
    <property type="protein sequence ID" value="QWC16708.1"/>
    <property type="molecule type" value="Genomic_DNA"/>
</dbReference>
<organism evidence="2 3">
    <name type="scientific">Cellulomonas dongxiuzhuiae</name>
    <dbReference type="NCBI Taxonomy" id="2819979"/>
    <lineage>
        <taxon>Bacteria</taxon>
        <taxon>Bacillati</taxon>
        <taxon>Actinomycetota</taxon>
        <taxon>Actinomycetes</taxon>
        <taxon>Micrococcales</taxon>
        <taxon>Cellulomonadaceae</taxon>
        <taxon>Cellulomonas</taxon>
    </lineage>
</organism>
<keyword evidence="1" id="KW-1133">Transmembrane helix</keyword>
<keyword evidence="1" id="KW-0472">Membrane</keyword>
<gene>
    <name evidence="2" type="ORF">KKR89_03405</name>
</gene>
<reference evidence="2 3" key="1">
    <citation type="submission" date="2021-05" db="EMBL/GenBank/DDBJ databases">
        <title>Novel species in genus Cellulomonas.</title>
        <authorList>
            <person name="Zhang G."/>
        </authorList>
    </citation>
    <scope>NUCLEOTIDE SEQUENCE [LARGE SCALE GENOMIC DNA]</scope>
    <source>
        <strain evidence="3">zg-ZUI157</strain>
    </source>
</reference>
<dbReference type="RefSeq" id="WP_208197865.1">
    <property type="nucleotide sequence ID" value="NZ_CP076023.1"/>
</dbReference>
<evidence type="ECO:0000313" key="2">
    <source>
        <dbReference type="EMBL" id="QWC16708.1"/>
    </source>
</evidence>
<keyword evidence="1" id="KW-0812">Transmembrane</keyword>
<protein>
    <recommendedName>
        <fullName evidence="4">Ribosomally synthesized peptide with SipW-like signal peptide</fullName>
    </recommendedName>
</protein>
<name>A0ABX8GLJ1_9CELL</name>
<feature type="transmembrane region" description="Helical" evidence="1">
    <location>
        <begin position="21"/>
        <end position="44"/>
    </location>
</feature>
<evidence type="ECO:0008006" key="4">
    <source>
        <dbReference type="Google" id="ProtNLM"/>
    </source>
</evidence>
<keyword evidence="3" id="KW-1185">Reference proteome</keyword>
<accession>A0ABX8GLJ1</accession>
<proteinExistence type="predicted"/>
<evidence type="ECO:0000313" key="3">
    <source>
        <dbReference type="Proteomes" id="UP000679335"/>
    </source>
</evidence>
<evidence type="ECO:0000256" key="1">
    <source>
        <dbReference type="SAM" id="Phobius"/>
    </source>
</evidence>